<dbReference type="PROSITE" id="PS51195">
    <property type="entry name" value="Q_MOTIF"/>
    <property type="match status" value="1"/>
</dbReference>
<dbReference type="InterPro" id="IPR011545">
    <property type="entry name" value="DEAD/DEAH_box_helicase_dom"/>
</dbReference>
<reference evidence="14 15" key="1">
    <citation type="submission" date="2017-12" db="EMBL/GenBank/DDBJ databases">
        <authorList>
            <person name="Pombert J.-F."/>
            <person name="Haag K.L."/>
            <person name="Ebert D."/>
        </authorList>
    </citation>
    <scope>NUCLEOTIDE SEQUENCE [LARGE SCALE GENOMIC DNA]</scope>
    <source>
        <strain evidence="14">FI-OER-3-3</strain>
    </source>
</reference>
<dbReference type="InterPro" id="IPR014001">
    <property type="entry name" value="Helicase_ATP-bd"/>
</dbReference>
<dbReference type="EMBL" id="PITJ01001710">
    <property type="protein sequence ID" value="TBT98540.1"/>
    <property type="molecule type" value="Genomic_DNA"/>
</dbReference>
<organism evidence="14 15">
    <name type="scientific">Hamiltosporidium tvaerminnensis</name>
    <dbReference type="NCBI Taxonomy" id="1176355"/>
    <lineage>
        <taxon>Eukaryota</taxon>
        <taxon>Fungi</taxon>
        <taxon>Fungi incertae sedis</taxon>
        <taxon>Microsporidia</taxon>
        <taxon>Dubosqiidae</taxon>
        <taxon>Hamiltosporidium</taxon>
    </lineage>
</organism>
<evidence type="ECO:0000259" key="12">
    <source>
        <dbReference type="PROSITE" id="PS51194"/>
    </source>
</evidence>
<dbReference type="InterPro" id="IPR027417">
    <property type="entry name" value="P-loop_NTPase"/>
</dbReference>
<keyword evidence="10" id="KW-0175">Coiled coil</keyword>
<dbReference type="GO" id="GO:0000932">
    <property type="term" value="C:P-body"/>
    <property type="evidence" value="ECO:0007669"/>
    <property type="project" value="UniProtKB-SubCell"/>
</dbReference>
<dbReference type="InterPro" id="IPR014014">
    <property type="entry name" value="RNA_helicase_DEAD_Q_motif"/>
</dbReference>
<evidence type="ECO:0000313" key="14">
    <source>
        <dbReference type="EMBL" id="TBT98540.1"/>
    </source>
</evidence>
<dbReference type="GO" id="GO:0016787">
    <property type="term" value="F:hydrolase activity"/>
    <property type="evidence" value="ECO:0007669"/>
    <property type="project" value="UniProtKB-KW"/>
</dbReference>
<dbReference type="GO" id="GO:0005524">
    <property type="term" value="F:ATP binding"/>
    <property type="evidence" value="ECO:0007669"/>
    <property type="project" value="UniProtKB-KW"/>
</dbReference>
<dbReference type="CDD" id="cd17940">
    <property type="entry name" value="DEADc_DDX6"/>
    <property type="match status" value="1"/>
</dbReference>
<evidence type="ECO:0000256" key="5">
    <source>
        <dbReference type="ARBA" id="ARBA00022840"/>
    </source>
</evidence>
<keyword evidence="5 9" id="KW-0067">ATP-binding</keyword>
<evidence type="ECO:0000256" key="9">
    <source>
        <dbReference type="RuleBase" id="RU000492"/>
    </source>
</evidence>
<comment type="similarity">
    <text evidence="7">Belongs to the DEAD box helicase family. DDX6/DHH1 subfamily.</text>
</comment>
<protein>
    <submittedName>
        <fullName evidence="14">DEAD/DEAH box helicase</fullName>
    </submittedName>
</protein>
<evidence type="ECO:0000259" key="13">
    <source>
        <dbReference type="PROSITE" id="PS51195"/>
    </source>
</evidence>
<dbReference type="Gene3D" id="3.40.50.300">
    <property type="entry name" value="P-loop containing nucleotide triphosphate hydrolases"/>
    <property type="match status" value="2"/>
</dbReference>
<dbReference type="InterPro" id="IPR000629">
    <property type="entry name" value="RNA-helicase_DEAD-box_CS"/>
</dbReference>
<dbReference type="Pfam" id="PF00270">
    <property type="entry name" value="DEAD"/>
    <property type="match status" value="1"/>
</dbReference>
<evidence type="ECO:0000256" key="2">
    <source>
        <dbReference type="ARBA" id="ARBA00022741"/>
    </source>
</evidence>
<proteinExistence type="inferred from homology"/>
<evidence type="ECO:0000313" key="15">
    <source>
        <dbReference type="Proteomes" id="UP000292362"/>
    </source>
</evidence>
<dbReference type="GO" id="GO:0006417">
    <property type="term" value="P:regulation of translation"/>
    <property type="evidence" value="ECO:0007669"/>
    <property type="project" value="UniProtKB-KW"/>
</dbReference>
<dbReference type="PANTHER" id="PTHR47960">
    <property type="entry name" value="DEAD-BOX ATP-DEPENDENT RNA HELICASE 50"/>
    <property type="match status" value="1"/>
</dbReference>
<evidence type="ECO:0000256" key="1">
    <source>
        <dbReference type="ARBA" id="ARBA00004201"/>
    </source>
</evidence>
<evidence type="ECO:0000256" key="8">
    <source>
        <dbReference type="PROSITE-ProRule" id="PRU00552"/>
    </source>
</evidence>
<keyword evidence="6" id="KW-0810">Translation regulation</keyword>
<feature type="coiled-coil region" evidence="10">
    <location>
        <begin position="10"/>
        <end position="37"/>
    </location>
</feature>
<dbReference type="GO" id="GO:0003724">
    <property type="term" value="F:RNA helicase activity"/>
    <property type="evidence" value="ECO:0007669"/>
    <property type="project" value="InterPro"/>
</dbReference>
<sequence length="436" mass="49871">MDKIIKEDTKDEKLTTVNEKEELLKNLLEKLKIAETKYGIDITEILKKDVVRTDDVTTTQFSKWEEFIKNTNLLKGIENMDYKYPSPVQAASIPYSLEGRDLIVRSKNGTGKTAAYTIPILERIDDNKMMPQCIILVPTRELALQTSKMCKKIAKYMKIEIVPIYGGIDLHDDILRLTQGVHVIVGTPGRILDIAERKIINLKLCNILVFDEADKLLSFEFKDSLDKIIKFLPVDRQILLYSATFPSSVCEFVNSYMNKPLHLNLMKELTLKGVHQFYACVEPKNKLFCLKTLLKQLNFDQCIIFCNSIQNVELLTKKTTEMGFPSYFIHSKMMQADRNLVFHNFTEGGCKILVTTDLITRGIDVPTINCVINFDFPKTTESYLHRIGRAGRFGNYGVAINLIGPSQDLRDLENALDISILPVSDKKFEDFMKKQT</sequence>
<evidence type="ECO:0000256" key="4">
    <source>
        <dbReference type="ARBA" id="ARBA00022806"/>
    </source>
</evidence>
<dbReference type="Proteomes" id="UP000292362">
    <property type="component" value="Unassembled WGS sequence"/>
</dbReference>
<dbReference type="SUPFAM" id="SSF52540">
    <property type="entry name" value="P-loop containing nucleoside triphosphate hydrolases"/>
    <property type="match status" value="1"/>
</dbReference>
<accession>A0A4Q9KW36</accession>
<evidence type="ECO:0000256" key="7">
    <source>
        <dbReference type="ARBA" id="ARBA00038316"/>
    </source>
</evidence>
<dbReference type="GO" id="GO:0003676">
    <property type="term" value="F:nucleic acid binding"/>
    <property type="evidence" value="ECO:0007669"/>
    <property type="project" value="InterPro"/>
</dbReference>
<feature type="domain" description="Helicase ATP-binding" evidence="11">
    <location>
        <begin position="93"/>
        <end position="263"/>
    </location>
</feature>
<feature type="domain" description="DEAD-box RNA helicase Q" evidence="13">
    <location>
        <begin position="62"/>
        <end position="90"/>
    </location>
</feature>
<dbReference type="PROSITE" id="PS51194">
    <property type="entry name" value="HELICASE_CTER"/>
    <property type="match status" value="1"/>
</dbReference>
<dbReference type="Pfam" id="PF00271">
    <property type="entry name" value="Helicase_C"/>
    <property type="match status" value="1"/>
</dbReference>
<gene>
    <name evidence="14" type="ORF">CWI37_1710p0010</name>
</gene>
<dbReference type="PROSITE" id="PS51192">
    <property type="entry name" value="HELICASE_ATP_BIND_1"/>
    <property type="match status" value="1"/>
</dbReference>
<dbReference type="SMART" id="SM00490">
    <property type="entry name" value="HELICc"/>
    <property type="match status" value="1"/>
</dbReference>
<evidence type="ECO:0000256" key="3">
    <source>
        <dbReference type="ARBA" id="ARBA00022801"/>
    </source>
</evidence>
<comment type="caution">
    <text evidence="14">The sequence shown here is derived from an EMBL/GenBank/DDBJ whole genome shotgun (WGS) entry which is preliminary data.</text>
</comment>
<comment type="subcellular location">
    <subcellularLocation>
        <location evidence="1">Cytoplasm</location>
        <location evidence="1">P-body</location>
    </subcellularLocation>
</comment>
<evidence type="ECO:0000256" key="10">
    <source>
        <dbReference type="SAM" id="Coils"/>
    </source>
</evidence>
<keyword evidence="4 9" id="KW-0347">Helicase</keyword>
<dbReference type="VEuPathDB" id="MicrosporidiaDB:CWI37_1710p0010"/>
<keyword evidence="2 9" id="KW-0547">Nucleotide-binding</keyword>
<name>A0A4Q9KW36_9MICR</name>
<feature type="short sequence motif" description="Q motif" evidence="8">
    <location>
        <begin position="62"/>
        <end position="90"/>
    </location>
</feature>
<dbReference type="InterPro" id="IPR001650">
    <property type="entry name" value="Helicase_C-like"/>
</dbReference>
<feature type="domain" description="Helicase C-terminal" evidence="12">
    <location>
        <begin position="289"/>
        <end position="432"/>
    </location>
</feature>
<keyword evidence="3 9" id="KW-0378">Hydrolase</keyword>
<dbReference type="SMART" id="SM00487">
    <property type="entry name" value="DEXDc"/>
    <property type="match status" value="1"/>
</dbReference>
<dbReference type="PROSITE" id="PS00039">
    <property type="entry name" value="DEAD_ATP_HELICASE"/>
    <property type="match status" value="1"/>
</dbReference>
<evidence type="ECO:0000256" key="6">
    <source>
        <dbReference type="ARBA" id="ARBA00022845"/>
    </source>
</evidence>
<evidence type="ECO:0000259" key="11">
    <source>
        <dbReference type="PROSITE" id="PS51192"/>
    </source>
</evidence>
<dbReference type="AlphaFoldDB" id="A0A4Q9KW36"/>
<dbReference type="CDD" id="cd18787">
    <property type="entry name" value="SF2_C_DEAD"/>
    <property type="match status" value="1"/>
</dbReference>